<feature type="domain" description="CBS" evidence="3">
    <location>
        <begin position="7"/>
        <end position="65"/>
    </location>
</feature>
<dbReference type="AlphaFoldDB" id="A0A2J0LQU1"/>
<evidence type="ECO:0000313" key="4">
    <source>
        <dbReference type="EMBL" id="PIW66207.1"/>
    </source>
</evidence>
<proteinExistence type="predicted"/>
<evidence type="ECO:0000259" key="3">
    <source>
        <dbReference type="PROSITE" id="PS51371"/>
    </source>
</evidence>
<dbReference type="PROSITE" id="PS51371">
    <property type="entry name" value="CBS"/>
    <property type="match status" value="2"/>
</dbReference>
<dbReference type="InterPro" id="IPR046342">
    <property type="entry name" value="CBS_dom_sf"/>
</dbReference>
<dbReference type="EMBL" id="PFGP01000106">
    <property type="protein sequence ID" value="PIW66207.1"/>
    <property type="molecule type" value="Genomic_DNA"/>
</dbReference>
<dbReference type="SUPFAM" id="SSF54631">
    <property type="entry name" value="CBS-domain pair"/>
    <property type="match status" value="1"/>
</dbReference>
<dbReference type="InterPro" id="IPR051257">
    <property type="entry name" value="Diverse_CBS-Domain"/>
</dbReference>
<dbReference type="SMART" id="SM00116">
    <property type="entry name" value="CBS"/>
    <property type="match status" value="2"/>
</dbReference>
<evidence type="ECO:0000256" key="2">
    <source>
        <dbReference type="PROSITE-ProRule" id="PRU00703"/>
    </source>
</evidence>
<name>A0A2J0LQU1_9BACT</name>
<dbReference type="Proteomes" id="UP000231267">
    <property type="component" value="Unassembled WGS sequence"/>
</dbReference>
<dbReference type="InterPro" id="IPR000644">
    <property type="entry name" value="CBS_dom"/>
</dbReference>
<dbReference type="PANTHER" id="PTHR43080">
    <property type="entry name" value="CBS DOMAIN-CONTAINING PROTEIN CBSX3, MITOCHONDRIAL"/>
    <property type="match status" value="1"/>
</dbReference>
<keyword evidence="1 2" id="KW-0129">CBS domain</keyword>
<organism evidence="4 5">
    <name type="scientific">Candidatus Taenaricola geysiri</name>
    <dbReference type="NCBI Taxonomy" id="1974752"/>
    <lineage>
        <taxon>Bacteria</taxon>
        <taxon>Pseudomonadati</taxon>
        <taxon>Candidatus Omnitrophota</taxon>
        <taxon>Candidatus Taenaricola</taxon>
    </lineage>
</organism>
<evidence type="ECO:0000313" key="5">
    <source>
        <dbReference type="Proteomes" id="UP000231267"/>
    </source>
</evidence>
<evidence type="ECO:0000256" key="1">
    <source>
        <dbReference type="ARBA" id="ARBA00023122"/>
    </source>
</evidence>
<sequence length="148" mass="16341">MKAIDIMLKQAQTLSPEMSVKEALDIFFKIKRTGLLVVDSSGKIAGTFTEKDILKQILPAYISNVGGFVYQDNPKGIKNKVADFVNLKVRDVMFKDVVTVDEGATISEVARIMITKNIRQLPVIDKSGKFLGVIGRHKVVSMLVESEA</sequence>
<feature type="domain" description="CBS" evidence="3">
    <location>
        <begin position="93"/>
        <end position="148"/>
    </location>
</feature>
<comment type="caution">
    <text evidence="4">The sequence shown here is derived from an EMBL/GenBank/DDBJ whole genome shotgun (WGS) entry which is preliminary data.</text>
</comment>
<accession>A0A2J0LQU1</accession>
<reference evidence="4 5" key="1">
    <citation type="submission" date="2017-09" db="EMBL/GenBank/DDBJ databases">
        <title>Depth-based differentiation of microbial function through sediment-hosted aquifers and enrichment of novel symbionts in the deep terrestrial subsurface.</title>
        <authorList>
            <person name="Probst A.J."/>
            <person name="Ladd B."/>
            <person name="Jarett J.K."/>
            <person name="Geller-Mcgrath D.E."/>
            <person name="Sieber C.M."/>
            <person name="Emerson J.B."/>
            <person name="Anantharaman K."/>
            <person name="Thomas B.C."/>
            <person name="Malmstrom R."/>
            <person name="Stieglmeier M."/>
            <person name="Klingl A."/>
            <person name="Woyke T."/>
            <person name="Ryan C.M."/>
            <person name="Banfield J.F."/>
        </authorList>
    </citation>
    <scope>NUCLEOTIDE SEQUENCE [LARGE SCALE GENOMIC DNA]</scope>
    <source>
        <strain evidence="4">CG12_big_fil_rev_8_21_14_0_65_43_15</strain>
    </source>
</reference>
<gene>
    <name evidence="4" type="ORF">COW11_04540</name>
</gene>
<dbReference type="Pfam" id="PF00571">
    <property type="entry name" value="CBS"/>
    <property type="match status" value="2"/>
</dbReference>
<dbReference type="PANTHER" id="PTHR43080:SF2">
    <property type="entry name" value="CBS DOMAIN-CONTAINING PROTEIN"/>
    <property type="match status" value="1"/>
</dbReference>
<dbReference type="Gene3D" id="3.10.580.10">
    <property type="entry name" value="CBS-domain"/>
    <property type="match status" value="1"/>
</dbReference>
<protein>
    <recommendedName>
        <fullName evidence="3">CBS domain-containing protein</fullName>
    </recommendedName>
</protein>